<dbReference type="InterPro" id="IPR000504">
    <property type="entry name" value="RRM_dom"/>
</dbReference>
<evidence type="ECO:0000256" key="5">
    <source>
        <dbReference type="SAM" id="MobiDB-lite"/>
    </source>
</evidence>
<feature type="domain" description="RRM" evidence="6">
    <location>
        <begin position="423"/>
        <end position="506"/>
    </location>
</feature>
<feature type="compositionally biased region" description="Basic and acidic residues" evidence="5">
    <location>
        <begin position="772"/>
        <end position="782"/>
    </location>
</feature>
<dbReference type="GO" id="GO:0003723">
    <property type="term" value="F:RNA binding"/>
    <property type="evidence" value="ECO:0007669"/>
    <property type="project" value="UniProtKB-UniRule"/>
</dbReference>
<dbReference type="InterPro" id="IPR012677">
    <property type="entry name" value="Nucleotide-bd_a/b_plait_sf"/>
</dbReference>
<keyword evidence="3" id="KW-0508">mRNA splicing</keyword>
<dbReference type="FunFam" id="3.30.70.330:FF:000879">
    <property type="entry name" value="Splicing factor U2af large subunit A"/>
    <property type="match status" value="1"/>
</dbReference>
<sequence>MGRSSRPKVKHEKVREHPQHDSNEGTSARTRPFNYEEIMLKRNNKKLSDNPESVKEGNIKVRKIAMDSPILNDFNVNKSDGGNGHGKDFSLGHEKNLLEGMEKRSSNKKIDNSYRINDNISKQKTRENHEPERRLKSEVRKDTGVKDEGKHEKQIHVKRKAEQTAGGSEKVNTKKHSRDLADSHVSRSEGKSVRDDKRKHQTRDNEQNRERHTTKKHESQKGHASESRDKKETKEPSRSHHEDSHHKRRRSHSREHDNRHRRSISLSPRAHKHAYHLASERELSSHGIKGRFGIQNSDDRSRMTSNGSTGHHRRHGGSTSGLGGYYPRKRKTEAAVRSPSPVHRSTEKRTAKWDLAISETENLFSGSASSNLPALSQMVSLNMHAIVNPVPSVSATGKPLAVASTSFLSFDSVQLTEATRPMRRLYVENVPPSASEKALMESFNNFLLSSGISHIHRTKPCISCIIHKGNGQALVEFLTPEDASAALSFDGSTFSGSVLKIRRPKDFVEVTGELEKSGATLTTVDDVVEDSHHKIFIGGISKAISSEMFMEIANSFGPLKTYHFAMNKVLGEQYAMVEYVDQSVSHKACAGLNGMKLGGQVMTAVEAVLDGFSSGNGDLNSCIIPELARPLLQKPTQVLKLKNLFPENFSSLSGTEVEEVLADVRVECSRFGTIKSVNVVNHGNGIITNGENKMDDYTRETGNVQNVVDDEISVETKTTKEVADGNSGGIGGLTFSCNSPEVGVGNTYKDKKPVSNLLDSGLCRQGEFEGNMNREDRNHGSLDDEPDQPGVLDSNMAAGAQVVTEMVVEDPTLEILDETNSLEVPNLVHASKDESNYHSDRYSDNNLKRETKTVDKISVVEESANPDEIDGELPEGHTKVAIEDPAFKSEAITSVQEIPTLQKPDSRYDNVADNIDSEIINVDKKSLPREDLHQEEGYGRLPEAIDGSAGSPGTELDAIQKDENSKDNNLNWIFEPGCVFVEYRRTEASCMAAHSINGRLFDNRIVTVEYIDPNLYRVKFPK</sequence>
<dbReference type="EMBL" id="VEPZ02000023">
    <property type="protein sequence ID" value="KAE8735980.1"/>
    <property type="molecule type" value="Genomic_DNA"/>
</dbReference>
<feature type="region of interest" description="Disordered" evidence="5">
    <location>
        <begin position="768"/>
        <end position="793"/>
    </location>
</feature>
<evidence type="ECO:0000256" key="3">
    <source>
        <dbReference type="ARBA" id="ARBA00023187"/>
    </source>
</evidence>
<dbReference type="Proteomes" id="UP000436088">
    <property type="component" value="Unassembled WGS sequence"/>
</dbReference>
<keyword evidence="2 4" id="KW-0694">RNA-binding</keyword>
<name>A0A6A3D2Y9_HIBSY</name>
<protein>
    <submittedName>
        <fullName evidence="7">Differentiation and greening-like 1</fullName>
    </submittedName>
</protein>
<evidence type="ECO:0000313" key="8">
    <source>
        <dbReference type="Proteomes" id="UP000436088"/>
    </source>
</evidence>
<dbReference type="PANTHER" id="PTHR23139">
    <property type="entry name" value="RNA-BINDING PROTEIN"/>
    <property type="match status" value="1"/>
</dbReference>
<organism evidence="7 8">
    <name type="scientific">Hibiscus syriacus</name>
    <name type="common">Rose of Sharon</name>
    <dbReference type="NCBI Taxonomy" id="106335"/>
    <lineage>
        <taxon>Eukaryota</taxon>
        <taxon>Viridiplantae</taxon>
        <taxon>Streptophyta</taxon>
        <taxon>Embryophyta</taxon>
        <taxon>Tracheophyta</taxon>
        <taxon>Spermatophyta</taxon>
        <taxon>Magnoliopsida</taxon>
        <taxon>eudicotyledons</taxon>
        <taxon>Gunneridae</taxon>
        <taxon>Pentapetalae</taxon>
        <taxon>rosids</taxon>
        <taxon>malvids</taxon>
        <taxon>Malvales</taxon>
        <taxon>Malvaceae</taxon>
        <taxon>Malvoideae</taxon>
        <taxon>Hibiscus</taxon>
    </lineage>
</organism>
<dbReference type="AlphaFoldDB" id="A0A6A3D2Y9"/>
<gene>
    <name evidence="7" type="ORF">F3Y22_tig00000218pilonHSYRG00092</name>
</gene>
<reference evidence="7" key="1">
    <citation type="submission" date="2019-09" db="EMBL/GenBank/DDBJ databases">
        <title>Draft genome information of white flower Hibiscus syriacus.</title>
        <authorList>
            <person name="Kim Y.-M."/>
        </authorList>
    </citation>
    <scope>NUCLEOTIDE SEQUENCE [LARGE SCALE GENOMIC DNA]</scope>
    <source>
        <strain evidence="7">YM2019G1</strain>
    </source>
</reference>
<feature type="compositionally biased region" description="Basic and acidic residues" evidence="5">
    <location>
        <begin position="13"/>
        <end position="23"/>
    </location>
</feature>
<dbReference type="PROSITE" id="PS50102">
    <property type="entry name" value="RRM"/>
    <property type="match status" value="2"/>
</dbReference>
<keyword evidence="8" id="KW-1185">Reference proteome</keyword>
<evidence type="ECO:0000256" key="2">
    <source>
        <dbReference type="ARBA" id="ARBA00022884"/>
    </source>
</evidence>
<feature type="domain" description="RRM" evidence="6">
    <location>
        <begin position="533"/>
        <end position="609"/>
    </location>
</feature>
<dbReference type="Pfam" id="PF00076">
    <property type="entry name" value="RRM_1"/>
    <property type="match status" value="2"/>
</dbReference>
<feature type="compositionally biased region" description="Basic and acidic residues" evidence="5">
    <location>
        <begin position="85"/>
        <end position="112"/>
    </location>
</feature>
<dbReference type="SMART" id="SM00360">
    <property type="entry name" value="RRM"/>
    <property type="match status" value="2"/>
</dbReference>
<evidence type="ECO:0000259" key="6">
    <source>
        <dbReference type="PROSITE" id="PS50102"/>
    </source>
</evidence>
<feature type="compositionally biased region" description="Basic and acidic residues" evidence="5">
    <location>
        <begin position="178"/>
        <end position="245"/>
    </location>
</feature>
<dbReference type="GO" id="GO:0008380">
    <property type="term" value="P:RNA splicing"/>
    <property type="evidence" value="ECO:0007669"/>
    <property type="project" value="UniProtKB-KW"/>
</dbReference>
<dbReference type="InterPro" id="IPR035979">
    <property type="entry name" value="RBD_domain_sf"/>
</dbReference>
<evidence type="ECO:0000256" key="1">
    <source>
        <dbReference type="ARBA" id="ARBA00022664"/>
    </source>
</evidence>
<dbReference type="Gene3D" id="3.30.70.330">
    <property type="match status" value="4"/>
</dbReference>
<feature type="compositionally biased region" description="Basic residues" evidence="5">
    <location>
        <begin position="246"/>
        <end position="275"/>
    </location>
</feature>
<dbReference type="SUPFAM" id="SSF54928">
    <property type="entry name" value="RNA-binding domain, RBD"/>
    <property type="match status" value="3"/>
</dbReference>
<feature type="compositionally biased region" description="Basic and acidic residues" evidence="5">
    <location>
        <begin position="124"/>
        <end position="155"/>
    </location>
</feature>
<dbReference type="OrthoDB" id="10266058at2759"/>
<keyword evidence="1" id="KW-0507">mRNA processing</keyword>
<evidence type="ECO:0000313" key="7">
    <source>
        <dbReference type="EMBL" id="KAE8735980.1"/>
    </source>
</evidence>
<dbReference type="GO" id="GO:0006397">
    <property type="term" value="P:mRNA processing"/>
    <property type="evidence" value="ECO:0007669"/>
    <property type="project" value="UniProtKB-KW"/>
</dbReference>
<comment type="caution">
    <text evidence="7">The sequence shown here is derived from an EMBL/GenBank/DDBJ whole genome shotgun (WGS) entry which is preliminary data.</text>
</comment>
<feature type="region of interest" description="Disordered" evidence="5">
    <location>
        <begin position="1"/>
        <end position="33"/>
    </location>
</feature>
<proteinExistence type="predicted"/>
<feature type="compositionally biased region" description="Basic residues" evidence="5">
    <location>
        <begin position="1"/>
        <end position="12"/>
    </location>
</feature>
<evidence type="ECO:0000256" key="4">
    <source>
        <dbReference type="PROSITE-ProRule" id="PRU00176"/>
    </source>
</evidence>
<feature type="region of interest" description="Disordered" evidence="5">
    <location>
        <begin position="76"/>
        <end position="349"/>
    </location>
</feature>
<accession>A0A6A3D2Y9</accession>
<feature type="region of interest" description="Disordered" evidence="5">
    <location>
        <begin position="935"/>
        <end position="957"/>
    </location>
</feature>